<organism evidence="4 5">
    <name type="scientific">Arenibacter algicola</name>
    <dbReference type="NCBI Taxonomy" id="616991"/>
    <lineage>
        <taxon>Bacteria</taxon>
        <taxon>Pseudomonadati</taxon>
        <taxon>Bacteroidota</taxon>
        <taxon>Flavobacteriia</taxon>
        <taxon>Flavobacteriales</taxon>
        <taxon>Flavobacteriaceae</taxon>
        <taxon>Arenibacter</taxon>
    </lineage>
</organism>
<dbReference type="Gene3D" id="3.40.50.720">
    <property type="entry name" value="NAD(P)-binding Rossmann-like Domain"/>
    <property type="match status" value="1"/>
</dbReference>
<sequence>MKKYATLSLCFILLTLTSALAQKEPIKLGVVGLTHGHVGWILNREANEDIIMVGIVETDRNLAQRLSEKHGFPMEMVFNTMEEMIAAVKPEAVAGFGNIYDHLAIVEACAPKGIHVMVEKPLAVSLDHAKKMEALAKKHKIHLLTNYETSWYPTNVKAYELLHKGTIGALRKVIVRDGHKGPKKIGVSPEFLNFLTDPKLNGGGAIMDFGCYGANLMTWIQQGKRPNSVTAVTQQLQPENNPKVDDDATIILTYDSAMAILEPSWNWPIGRKDMEIYGEKGAIYADNRHDLRVQISEGYSGYDEETFKLGERDAPYDEPFALFASVIRGETTLDRYDPYTLENNMITMEILEAAVQSSKSQRTIQLKK</sequence>
<dbReference type="InterPro" id="IPR051450">
    <property type="entry name" value="Gfo/Idh/MocA_Oxidoreductases"/>
</dbReference>
<name>A0ABY3AEN4_9FLAO</name>
<feature type="domain" description="Gfo/Idh/MocA-like oxidoreductase N-terminal" evidence="2">
    <location>
        <begin position="27"/>
        <end position="144"/>
    </location>
</feature>
<dbReference type="Gene3D" id="3.30.360.10">
    <property type="entry name" value="Dihydrodipicolinate Reductase, domain 2"/>
    <property type="match status" value="1"/>
</dbReference>
<evidence type="ECO:0000259" key="3">
    <source>
        <dbReference type="Pfam" id="PF22725"/>
    </source>
</evidence>
<gene>
    <name evidence="4" type="ORF">GQ41_3914</name>
</gene>
<protein>
    <submittedName>
        <fullName evidence="4">Dehydrogenase</fullName>
    </submittedName>
</protein>
<dbReference type="EMBL" id="VHIF01000001">
    <property type="protein sequence ID" value="TQO39242.1"/>
    <property type="molecule type" value="Genomic_DNA"/>
</dbReference>
<evidence type="ECO:0000259" key="2">
    <source>
        <dbReference type="Pfam" id="PF01408"/>
    </source>
</evidence>
<accession>A0ABY3AEN4</accession>
<evidence type="ECO:0000313" key="5">
    <source>
        <dbReference type="Proteomes" id="UP000315363"/>
    </source>
</evidence>
<feature type="signal peptide" evidence="1">
    <location>
        <begin position="1"/>
        <end position="21"/>
    </location>
</feature>
<dbReference type="Pfam" id="PF01408">
    <property type="entry name" value="GFO_IDH_MocA"/>
    <property type="match status" value="1"/>
</dbReference>
<dbReference type="SUPFAM" id="SSF55347">
    <property type="entry name" value="Glyceraldehyde-3-phosphate dehydrogenase-like, C-terminal domain"/>
    <property type="match status" value="1"/>
</dbReference>
<feature type="chain" id="PRO_5046564350" evidence="1">
    <location>
        <begin position="22"/>
        <end position="368"/>
    </location>
</feature>
<evidence type="ECO:0000256" key="1">
    <source>
        <dbReference type="SAM" id="SignalP"/>
    </source>
</evidence>
<dbReference type="SUPFAM" id="SSF51735">
    <property type="entry name" value="NAD(P)-binding Rossmann-fold domains"/>
    <property type="match status" value="1"/>
</dbReference>
<dbReference type="Proteomes" id="UP000315363">
    <property type="component" value="Unassembled WGS sequence"/>
</dbReference>
<proteinExistence type="predicted"/>
<dbReference type="Pfam" id="PF22725">
    <property type="entry name" value="GFO_IDH_MocA_C3"/>
    <property type="match status" value="1"/>
</dbReference>
<feature type="domain" description="GFO/IDH/MocA-like oxidoreductase" evidence="3">
    <location>
        <begin position="157"/>
        <end position="283"/>
    </location>
</feature>
<dbReference type="PANTHER" id="PTHR43377">
    <property type="entry name" value="BILIVERDIN REDUCTASE A"/>
    <property type="match status" value="1"/>
</dbReference>
<dbReference type="InterPro" id="IPR000683">
    <property type="entry name" value="Gfo/Idh/MocA-like_OxRdtase_N"/>
</dbReference>
<keyword evidence="1" id="KW-0732">Signal</keyword>
<dbReference type="InterPro" id="IPR055170">
    <property type="entry name" value="GFO_IDH_MocA-like_dom"/>
</dbReference>
<dbReference type="RefSeq" id="WP_142190592.1">
    <property type="nucleotide sequence ID" value="NZ_VHIF01000001.1"/>
</dbReference>
<comment type="caution">
    <text evidence="4">The sequence shown here is derived from an EMBL/GenBank/DDBJ whole genome shotgun (WGS) entry which is preliminary data.</text>
</comment>
<dbReference type="InterPro" id="IPR036291">
    <property type="entry name" value="NAD(P)-bd_dom_sf"/>
</dbReference>
<evidence type="ECO:0000313" key="4">
    <source>
        <dbReference type="EMBL" id="TQO39242.1"/>
    </source>
</evidence>
<keyword evidence="5" id="KW-1185">Reference proteome</keyword>
<reference evidence="4 5" key="1">
    <citation type="submission" date="2019-06" db="EMBL/GenBank/DDBJ databases">
        <title>A large-scale integrated study on North Sea by COGITO (Coastal Microbe Genomic &amp; Taxonomic Observatory).</title>
        <authorList>
            <person name="Teeling H."/>
        </authorList>
    </citation>
    <scope>NUCLEOTIDE SEQUENCE [LARGE SCALE GENOMIC DNA]</scope>
    <source>
        <strain evidence="4 5">MAR_2009_79</strain>
    </source>
</reference>
<dbReference type="PANTHER" id="PTHR43377:SF1">
    <property type="entry name" value="BILIVERDIN REDUCTASE A"/>
    <property type="match status" value="1"/>
</dbReference>